<dbReference type="RefSeq" id="WP_013867154.1">
    <property type="nucleotide sequence ID" value="NC_015636.1"/>
</dbReference>
<dbReference type="STRING" id="647113.Metok_1000"/>
<protein>
    <submittedName>
        <fullName evidence="2">Enolase domain-containing protein</fullName>
    </submittedName>
</protein>
<gene>
    <name evidence="2" type="ordered locus">Metok_1000</name>
</gene>
<dbReference type="InterPro" id="IPR020811">
    <property type="entry name" value="Enolase_N"/>
</dbReference>
<dbReference type="Proteomes" id="UP000009296">
    <property type="component" value="Chromosome"/>
</dbReference>
<evidence type="ECO:0000259" key="1">
    <source>
        <dbReference type="SMART" id="SM01193"/>
    </source>
</evidence>
<dbReference type="AlphaFoldDB" id="F8AN56"/>
<dbReference type="GeneID" id="10773152"/>
<sequence length="320" mass="35939">MEDETTIERITAKKVFKNSKISVKITTLTRTGIGYDIIDVENPDYVISDIENIIAPELLGYPASDQDFIDSIICDTSIDSPNITMGVSISISRAAANSLGMPLFRYIGGPLSTELPVVGCSLLTDKNNNELIAIPMAESIDEMITCYEKILSELSLKYDIVNIHGKYVCNNIFDELNNFRDVLNYVSEEEDIKILIGASILNYTNIKNQNIYEKISNLDYMESPELVEFDGTLAIDGIDEAADFSKIEPYTMGTLTEMYHYINYILDKGLTPIIVSNNTSFSHIAVGLRVPFLRSNINSNVLNELWDIERILNNPNINRF</sequence>
<name>F8AN56_METOI</name>
<keyword evidence="3" id="KW-1185">Reference proteome</keyword>
<dbReference type="InterPro" id="IPR029017">
    <property type="entry name" value="Enolase-like_N"/>
</dbReference>
<dbReference type="KEGG" id="mok:Metok_1000"/>
<proteinExistence type="predicted"/>
<dbReference type="eggNOG" id="arCOG01170">
    <property type="taxonomic scope" value="Archaea"/>
</dbReference>
<dbReference type="SMART" id="SM01193">
    <property type="entry name" value="Enolase_N"/>
    <property type="match status" value="1"/>
</dbReference>
<feature type="domain" description="Enolase N-terminal" evidence="1">
    <location>
        <begin position="7"/>
        <end position="107"/>
    </location>
</feature>
<dbReference type="OrthoDB" id="59929at2157"/>
<dbReference type="HOGENOM" id="CLU_893150_0_0_2"/>
<organism evidence="2 3">
    <name type="scientific">Methanothermococcus okinawensis (strain DSM 14208 / JCM 11175 / IH1)</name>
    <dbReference type="NCBI Taxonomy" id="647113"/>
    <lineage>
        <taxon>Archaea</taxon>
        <taxon>Methanobacteriati</taxon>
        <taxon>Methanobacteriota</taxon>
        <taxon>Methanomada group</taxon>
        <taxon>Methanococci</taxon>
        <taxon>Methanococcales</taxon>
        <taxon>Methanococcaceae</taxon>
        <taxon>Methanothermococcus</taxon>
    </lineage>
</organism>
<accession>F8AN56</accession>
<reference evidence="2" key="1">
    <citation type="submission" date="2011-05" db="EMBL/GenBank/DDBJ databases">
        <title>Complete sequence of chromosome of Methanothermococcus okinawensis IH1.</title>
        <authorList>
            <consortium name="US DOE Joint Genome Institute"/>
            <person name="Lucas S."/>
            <person name="Han J."/>
            <person name="Lapidus A."/>
            <person name="Cheng J.-F."/>
            <person name="Goodwin L."/>
            <person name="Pitluck S."/>
            <person name="Peters L."/>
            <person name="Mikhailova N."/>
            <person name="Held B."/>
            <person name="Han C."/>
            <person name="Tapia R."/>
            <person name="Land M."/>
            <person name="Hauser L."/>
            <person name="Kyrpides N."/>
            <person name="Ivanova N."/>
            <person name="Pagani I."/>
            <person name="Sieprawska-Lupa M."/>
            <person name="Takai K."/>
            <person name="Miyazaki J."/>
            <person name="Whitman W."/>
            <person name="Woyke T."/>
        </authorList>
    </citation>
    <scope>NUCLEOTIDE SEQUENCE</scope>
    <source>
        <strain evidence="2">IH1</strain>
    </source>
</reference>
<evidence type="ECO:0000313" key="3">
    <source>
        <dbReference type="Proteomes" id="UP000009296"/>
    </source>
</evidence>
<dbReference type="EMBL" id="CP002792">
    <property type="protein sequence ID" value="AEH06970.1"/>
    <property type="molecule type" value="Genomic_DNA"/>
</dbReference>
<evidence type="ECO:0000313" key="2">
    <source>
        <dbReference type="EMBL" id="AEH06970.1"/>
    </source>
</evidence>
<dbReference type="SUPFAM" id="SSF54826">
    <property type="entry name" value="Enolase N-terminal domain-like"/>
    <property type="match status" value="1"/>
</dbReference>